<protein>
    <recommendedName>
        <fullName evidence="3">Toxin-antitoxin system protein</fullName>
    </recommendedName>
</protein>
<gene>
    <name evidence="1" type="ordered locus">Gura_1970</name>
</gene>
<evidence type="ECO:0000313" key="1">
    <source>
        <dbReference type="EMBL" id="ABQ26160.1"/>
    </source>
</evidence>
<dbReference type="KEGG" id="gur:Gura_1970"/>
<dbReference type="RefSeq" id="WP_011938863.1">
    <property type="nucleotide sequence ID" value="NC_009483.1"/>
</dbReference>
<organism evidence="1 2">
    <name type="scientific">Geotalea uraniireducens (strain Rf4)</name>
    <name type="common">Geobacter uraniireducens</name>
    <dbReference type="NCBI Taxonomy" id="351605"/>
    <lineage>
        <taxon>Bacteria</taxon>
        <taxon>Pseudomonadati</taxon>
        <taxon>Thermodesulfobacteriota</taxon>
        <taxon>Desulfuromonadia</taxon>
        <taxon>Geobacterales</taxon>
        <taxon>Geobacteraceae</taxon>
        <taxon>Geotalea</taxon>
    </lineage>
</organism>
<dbReference type="AlphaFoldDB" id="A5GFF5"/>
<dbReference type="HOGENOM" id="CLU_192037_0_0_7"/>
<dbReference type="Proteomes" id="UP000006695">
    <property type="component" value="Chromosome"/>
</dbReference>
<reference evidence="1 2" key="1">
    <citation type="submission" date="2007-05" db="EMBL/GenBank/DDBJ databases">
        <title>Complete sequence of Geobacter uraniireducens Rf4.</title>
        <authorList>
            <consortium name="US DOE Joint Genome Institute"/>
            <person name="Copeland A."/>
            <person name="Lucas S."/>
            <person name="Lapidus A."/>
            <person name="Barry K."/>
            <person name="Detter J.C."/>
            <person name="Glavina del Rio T."/>
            <person name="Hammon N."/>
            <person name="Israni S."/>
            <person name="Dalin E."/>
            <person name="Tice H."/>
            <person name="Pitluck S."/>
            <person name="Chertkov O."/>
            <person name="Brettin T."/>
            <person name="Bruce D."/>
            <person name="Han C."/>
            <person name="Schmutz J."/>
            <person name="Larimer F."/>
            <person name="Land M."/>
            <person name="Hauser L."/>
            <person name="Kyrpides N."/>
            <person name="Mikhailova N."/>
            <person name="Shelobolina E."/>
            <person name="Aklujkar M."/>
            <person name="Lovley D."/>
            <person name="Richardson P."/>
        </authorList>
    </citation>
    <scope>NUCLEOTIDE SEQUENCE [LARGE SCALE GENOMIC DNA]</scope>
    <source>
        <strain evidence="2">ATCC BAA-1134 / JCM 13001 / Rf4</strain>
    </source>
</reference>
<dbReference type="EMBL" id="CP000698">
    <property type="protein sequence ID" value="ABQ26160.1"/>
    <property type="molecule type" value="Genomic_DNA"/>
</dbReference>
<proteinExistence type="predicted"/>
<keyword evidence="2" id="KW-1185">Reference proteome</keyword>
<name>A5GFF5_GEOUR</name>
<evidence type="ECO:0000313" key="2">
    <source>
        <dbReference type="Proteomes" id="UP000006695"/>
    </source>
</evidence>
<evidence type="ECO:0008006" key="3">
    <source>
        <dbReference type="Google" id="ProtNLM"/>
    </source>
</evidence>
<dbReference type="OrthoDB" id="289339at2"/>
<sequence length="81" mass="9288">MATATVRISESARQALREIARHDKKPMQTVLEQAIEFYHRKCFLEDLASDFAVLRENGPEWQAELEERSAWDAVQPDGGDK</sequence>
<dbReference type="STRING" id="351605.Gura_1970"/>
<accession>A5GFF5</accession>